<dbReference type="EC" id="6.1.1.21" evidence="2"/>
<evidence type="ECO:0000256" key="5">
    <source>
        <dbReference type="ARBA" id="ARBA00022840"/>
    </source>
</evidence>
<dbReference type="FunFam" id="3.30.930.10:FF:000054">
    <property type="entry name" value="Histidine--tRNA ligase chloroplastic/mitochondrial"/>
    <property type="match status" value="1"/>
</dbReference>
<dbReference type="InterPro" id="IPR004154">
    <property type="entry name" value="Anticodon-bd"/>
</dbReference>
<evidence type="ECO:0000256" key="6">
    <source>
        <dbReference type="ARBA" id="ARBA00022917"/>
    </source>
</evidence>
<dbReference type="InterPro" id="IPR006195">
    <property type="entry name" value="aa-tRNA-synth_II"/>
</dbReference>
<protein>
    <recommendedName>
        <fullName evidence="2">histidine--tRNA ligase</fullName>
        <ecNumber evidence="2">6.1.1.21</ecNumber>
    </recommendedName>
    <alternativeName>
        <fullName evidence="8">Histidyl-tRNA synthetase</fullName>
    </alternativeName>
</protein>
<dbReference type="PANTHER" id="PTHR43707">
    <property type="entry name" value="HISTIDYL-TRNA SYNTHETASE"/>
    <property type="match status" value="1"/>
</dbReference>
<organism evidence="13">
    <name type="scientific">Octactis speculum</name>
    <dbReference type="NCBI Taxonomy" id="3111310"/>
    <lineage>
        <taxon>Eukaryota</taxon>
        <taxon>Sar</taxon>
        <taxon>Stramenopiles</taxon>
        <taxon>Ochrophyta</taxon>
        <taxon>Dictyochophyceae</taxon>
        <taxon>Dictyochales</taxon>
        <taxon>Dictyochaceae</taxon>
        <taxon>Octactis</taxon>
    </lineage>
</organism>
<feature type="binding site" evidence="10">
    <location>
        <position position="336"/>
    </location>
    <ligand>
        <name>L-histidine</name>
        <dbReference type="ChEBI" id="CHEBI:57595"/>
    </ligand>
</feature>
<comment type="similarity">
    <text evidence="1">Belongs to the class-II aminoacyl-tRNA synthetase family.</text>
</comment>
<evidence type="ECO:0000256" key="2">
    <source>
        <dbReference type="ARBA" id="ARBA00012815"/>
    </source>
</evidence>
<keyword evidence="7" id="KW-0030">Aminoacyl-tRNA synthetase</keyword>
<feature type="binding site" evidence="10">
    <location>
        <begin position="148"/>
        <end position="150"/>
    </location>
    <ligand>
        <name>L-histidine</name>
        <dbReference type="ChEBI" id="CHEBI:57595"/>
    </ligand>
</feature>
<dbReference type="PIRSF" id="PIRSF001549">
    <property type="entry name" value="His-tRNA_synth"/>
    <property type="match status" value="1"/>
</dbReference>
<dbReference type="FunFam" id="3.40.50.800:FF:000017">
    <property type="entry name" value="Histidine--tRNA ligase chloroplastic/mitochondrial"/>
    <property type="match status" value="1"/>
</dbReference>
<dbReference type="Gene3D" id="3.40.50.800">
    <property type="entry name" value="Anticodon-binding domain"/>
    <property type="match status" value="1"/>
</dbReference>
<keyword evidence="5" id="KW-0067">ATP-binding</keyword>
<evidence type="ECO:0000256" key="8">
    <source>
        <dbReference type="ARBA" id="ARBA00030619"/>
    </source>
</evidence>
<evidence type="ECO:0000256" key="4">
    <source>
        <dbReference type="ARBA" id="ARBA00022741"/>
    </source>
</evidence>
<dbReference type="Pfam" id="PF03129">
    <property type="entry name" value="HGTP_anticodon"/>
    <property type="match status" value="1"/>
</dbReference>
<dbReference type="Pfam" id="PF13393">
    <property type="entry name" value="tRNA-synt_His"/>
    <property type="match status" value="1"/>
</dbReference>
<evidence type="ECO:0000256" key="1">
    <source>
        <dbReference type="ARBA" id="ARBA00008226"/>
    </source>
</evidence>
<dbReference type="HAMAP" id="MF_00127">
    <property type="entry name" value="His_tRNA_synth"/>
    <property type="match status" value="1"/>
</dbReference>
<reference evidence="13" key="1">
    <citation type="submission" date="2021-01" db="EMBL/GenBank/DDBJ databases">
        <authorList>
            <person name="Corre E."/>
            <person name="Pelletier E."/>
            <person name="Niang G."/>
            <person name="Scheremetjew M."/>
            <person name="Finn R."/>
            <person name="Kale V."/>
            <person name="Holt S."/>
            <person name="Cochrane G."/>
            <person name="Meng A."/>
            <person name="Brown T."/>
            <person name="Cohen L."/>
        </authorList>
    </citation>
    <scope>NUCLEOTIDE SEQUENCE</scope>
    <source>
        <strain evidence="13">CCMP1381</strain>
    </source>
</reference>
<dbReference type="SUPFAM" id="SSF52954">
    <property type="entry name" value="Class II aaRS ABD-related"/>
    <property type="match status" value="1"/>
</dbReference>
<dbReference type="CDD" id="cd00773">
    <property type="entry name" value="HisRS-like_core"/>
    <property type="match status" value="1"/>
</dbReference>
<dbReference type="GO" id="GO:0005524">
    <property type="term" value="F:ATP binding"/>
    <property type="evidence" value="ECO:0007669"/>
    <property type="project" value="UniProtKB-KW"/>
</dbReference>
<dbReference type="PANTHER" id="PTHR43707:SF1">
    <property type="entry name" value="HISTIDINE--TRNA LIGASE, MITOCHONDRIAL-RELATED"/>
    <property type="match status" value="1"/>
</dbReference>
<dbReference type="NCBIfam" id="TIGR00442">
    <property type="entry name" value="hisS"/>
    <property type="match status" value="1"/>
</dbReference>
<dbReference type="InterPro" id="IPR041715">
    <property type="entry name" value="HisRS-like_core"/>
</dbReference>
<proteinExistence type="inferred from homology"/>
<dbReference type="SUPFAM" id="SSF55681">
    <property type="entry name" value="Class II aaRS and biotin synthetases"/>
    <property type="match status" value="1"/>
</dbReference>
<dbReference type="AlphaFoldDB" id="A0A7S2ALP5"/>
<evidence type="ECO:0000259" key="12">
    <source>
        <dbReference type="PROSITE" id="PS50862"/>
    </source>
</evidence>
<dbReference type="GO" id="GO:0004821">
    <property type="term" value="F:histidine-tRNA ligase activity"/>
    <property type="evidence" value="ECO:0007669"/>
    <property type="project" value="UniProtKB-EC"/>
</dbReference>
<dbReference type="GO" id="GO:0005737">
    <property type="term" value="C:cytoplasm"/>
    <property type="evidence" value="ECO:0007669"/>
    <property type="project" value="InterPro"/>
</dbReference>
<dbReference type="InterPro" id="IPR045864">
    <property type="entry name" value="aa-tRNA-synth_II/BPL/LPL"/>
</dbReference>
<evidence type="ECO:0000256" key="3">
    <source>
        <dbReference type="ARBA" id="ARBA00022598"/>
    </source>
</evidence>
<evidence type="ECO:0000256" key="10">
    <source>
        <dbReference type="PIRSR" id="PIRSR001549-1"/>
    </source>
</evidence>
<feature type="domain" description="Aminoacyl-transfer RNA synthetases class-II family profile" evidence="12">
    <location>
        <begin position="77"/>
        <end position="415"/>
    </location>
</feature>
<feature type="compositionally biased region" description="Basic and acidic residues" evidence="11">
    <location>
        <begin position="58"/>
        <end position="79"/>
    </location>
</feature>
<keyword evidence="3" id="KW-0436">Ligase</keyword>
<dbReference type="InterPro" id="IPR015807">
    <property type="entry name" value="His-tRNA-ligase"/>
</dbReference>
<evidence type="ECO:0000256" key="9">
    <source>
        <dbReference type="ARBA" id="ARBA00047639"/>
    </source>
</evidence>
<keyword evidence="4" id="KW-0547">Nucleotide-binding</keyword>
<dbReference type="Gene3D" id="3.30.930.10">
    <property type="entry name" value="Bira Bifunctional Protein, Domain 2"/>
    <property type="match status" value="1"/>
</dbReference>
<feature type="binding site" evidence="10">
    <location>
        <position position="196"/>
    </location>
    <ligand>
        <name>L-histidine</name>
        <dbReference type="ChEBI" id="CHEBI:57595"/>
    </ligand>
</feature>
<feature type="binding site" evidence="10">
    <location>
        <position position="178"/>
    </location>
    <ligand>
        <name>L-histidine</name>
        <dbReference type="ChEBI" id="CHEBI:57595"/>
    </ligand>
</feature>
<evidence type="ECO:0000256" key="7">
    <source>
        <dbReference type="ARBA" id="ARBA00023146"/>
    </source>
</evidence>
<feature type="binding site" evidence="10">
    <location>
        <begin position="340"/>
        <end position="341"/>
    </location>
    <ligand>
        <name>L-histidine</name>
        <dbReference type="ChEBI" id="CHEBI:57595"/>
    </ligand>
</feature>
<feature type="region of interest" description="Disordered" evidence="11">
    <location>
        <begin position="47"/>
        <end position="79"/>
    </location>
</feature>
<gene>
    <name evidence="13" type="ORF">DSPE1174_LOCUS1316</name>
</gene>
<dbReference type="InterPro" id="IPR036621">
    <property type="entry name" value="Anticodon-bd_dom_sf"/>
</dbReference>
<dbReference type="InterPro" id="IPR004516">
    <property type="entry name" value="HisRS/HisZ"/>
</dbReference>
<keyword evidence="6" id="KW-0648">Protein biosynthesis</keyword>
<comment type="catalytic activity">
    <reaction evidence="9">
        <text>tRNA(His) + L-histidine + ATP = L-histidyl-tRNA(His) + AMP + diphosphate + H(+)</text>
        <dbReference type="Rhea" id="RHEA:17313"/>
        <dbReference type="Rhea" id="RHEA-COMP:9665"/>
        <dbReference type="Rhea" id="RHEA-COMP:9689"/>
        <dbReference type="ChEBI" id="CHEBI:15378"/>
        <dbReference type="ChEBI" id="CHEBI:30616"/>
        <dbReference type="ChEBI" id="CHEBI:33019"/>
        <dbReference type="ChEBI" id="CHEBI:57595"/>
        <dbReference type="ChEBI" id="CHEBI:78442"/>
        <dbReference type="ChEBI" id="CHEBI:78527"/>
        <dbReference type="ChEBI" id="CHEBI:456215"/>
        <dbReference type="EC" id="6.1.1.21"/>
    </reaction>
</comment>
<accession>A0A7S2ALP5</accession>
<dbReference type="PROSITE" id="PS50862">
    <property type="entry name" value="AA_TRNA_LIGASE_II"/>
    <property type="match status" value="1"/>
</dbReference>
<sequence length="503" mass="55802">MIPCIITMFAVLKGGGSRCTAAIAYRQPTAGFAARRGRTSFPLRMLAGGGGRQSAAVEQDKSKKPSTSEKLDLAPPRGTRDFYPEDMRLQRWLFSHWQEVARLHGFSEYDSPVLENEALYIRKAGEEVSQQLYNFEDKGGRAVSLRPEMTPSLARMVMAKKRTLSMPLKWYSIPQCWRYERMTRGRRREHYQWNMDIWGVAGPTAEAELLGCIVAFFQRVGLTADDIGVKVNSRQVLSELLNKLGVPDDKFAPTCVLLDKLDKVPLEAVRGDLEALGLSTEVIDSLGDVRDVKTMDQLKDLLGDDSPAHKHLTSLFSIAEAYGFQEWLDFDISVVRGLAYYTGVVFEGFDRSGEFRAICGGGRYDELLTTFGGDPLEAAGFGFGDAVIIELLKAKDMLPEFKTSGTQFVVCALSPDLHPTAVKVATSLRDAGGSADLVLDSKKKLKWVLKHTDRLGARYLVLVGEDEWKIGKVKVKDMAEGTQEDMDVDSLGPWAAAYVTESE</sequence>
<dbReference type="EMBL" id="HBGS01002492">
    <property type="protein sequence ID" value="CAD9371694.1"/>
    <property type="molecule type" value="Transcribed_RNA"/>
</dbReference>
<dbReference type="GO" id="GO:0006427">
    <property type="term" value="P:histidyl-tRNA aminoacylation"/>
    <property type="evidence" value="ECO:0007669"/>
    <property type="project" value="InterPro"/>
</dbReference>
<name>A0A7S2ALP5_9STRA</name>
<feature type="binding site" evidence="10">
    <location>
        <position position="192"/>
    </location>
    <ligand>
        <name>L-histidine</name>
        <dbReference type="ChEBI" id="CHEBI:57595"/>
    </ligand>
</feature>
<evidence type="ECO:0000313" key="13">
    <source>
        <dbReference type="EMBL" id="CAD9371694.1"/>
    </source>
</evidence>
<evidence type="ECO:0000256" key="11">
    <source>
        <dbReference type="SAM" id="MobiDB-lite"/>
    </source>
</evidence>